<name>A0A9D1LRN6_9FIRM</name>
<proteinExistence type="predicted"/>
<dbReference type="Gene3D" id="3.40.50.360">
    <property type="match status" value="1"/>
</dbReference>
<dbReference type="EMBL" id="DVNK01000038">
    <property type="protein sequence ID" value="HIU46779.1"/>
    <property type="molecule type" value="Genomic_DNA"/>
</dbReference>
<evidence type="ECO:0000256" key="1">
    <source>
        <dbReference type="ARBA" id="ARBA00022630"/>
    </source>
</evidence>
<evidence type="ECO:0000256" key="2">
    <source>
        <dbReference type="ARBA" id="ARBA00022643"/>
    </source>
</evidence>
<keyword evidence="2" id="KW-0288">FMN</keyword>
<dbReference type="InterPro" id="IPR051796">
    <property type="entry name" value="ISF_SsuE-like"/>
</dbReference>
<accession>A0A9D1LRN6</accession>
<dbReference type="GO" id="GO:0016491">
    <property type="term" value="F:oxidoreductase activity"/>
    <property type="evidence" value="ECO:0007669"/>
    <property type="project" value="InterPro"/>
</dbReference>
<keyword evidence="1" id="KW-0285">Flavoprotein</keyword>
<reference evidence="4" key="1">
    <citation type="submission" date="2020-10" db="EMBL/GenBank/DDBJ databases">
        <authorList>
            <person name="Gilroy R."/>
        </authorList>
    </citation>
    <scope>NUCLEOTIDE SEQUENCE</scope>
    <source>
        <strain evidence="4">ChiSxjej2B14-8506</strain>
    </source>
</reference>
<dbReference type="Proteomes" id="UP000824123">
    <property type="component" value="Unassembled WGS sequence"/>
</dbReference>
<dbReference type="Pfam" id="PF03358">
    <property type="entry name" value="FMN_red"/>
    <property type="match status" value="1"/>
</dbReference>
<sequence>MLTVILNGSPHARGDTAQLIAALRSELPGQVEEVRAYSNDIAPCNDCRWCRTHIGCVRRDGMQRVYELLERADNVVVASPVYYSELTGRLLDLMSRLQTYYSRTRFMGAKSPLSRPRHGAILLVGGGDGEPDTALTTARRLLHCVGVSEPECAMSLRTDELPAAQDEPALAAARDIGRKLGEQCG</sequence>
<evidence type="ECO:0000313" key="4">
    <source>
        <dbReference type="EMBL" id="HIU46779.1"/>
    </source>
</evidence>
<gene>
    <name evidence="4" type="ORF">IAC59_05935</name>
</gene>
<dbReference type="InterPro" id="IPR005025">
    <property type="entry name" value="FMN_Rdtase-like_dom"/>
</dbReference>
<organism evidence="4 5">
    <name type="scientific">Candidatus Fimadaptatus faecigallinarum</name>
    <dbReference type="NCBI Taxonomy" id="2840814"/>
    <lineage>
        <taxon>Bacteria</taxon>
        <taxon>Bacillati</taxon>
        <taxon>Bacillota</taxon>
        <taxon>Clostridia</taxon>
        <taxon>Eubacteriales</taxon>
        <taxon>Candidatus Fimadaptatus</taxon>
    </lineage>
</organism>
<dbReference type="PANTHER" id="PTHR43278:SF4">
    <property type="entry name" value="NAD(P)H-DEPENDENT FMN-CONTAINING OXIDOREDUCTASE YWQN-RELATED"/>
    <property type="match status" value="1"/>
</dbReference>
<evidence type="ECO:0000259" key="3">
    <source>
        <dbReference type="Pfam" id="PF03358"/>
    </source>
</evidence>
<feature type="domain" description="NADPH-dependent FMN reductase-like" evidence="3">
    <location>
        <begin position="1"/>
        <end position="146"/>
    </location>
</feature>
<dbReference type="InterPro" id="IPR029039">
    <property type="entry name" value="Flavoprotein-like_sf"/>
</dbReference>
<evidence type="ECO:0000313" key="5">
    <source>
        <dbReference type="Proteomes" id="UP000824123"/>
    </source>
</evidence>
<dbReference type="AlphaFoldDB" id="A0A9D1LRN6"/>
<comment type="caution">
    <text evidence="4">The sequence shown here is derived from an EMBL/GenBank/DDBJ whole genome shotgun (WGS) entry which is preliminary data.</text>
</comment>
<dbReference type="SUPFAM" id="SSF52218">
    <property type="entry name" value="Flavoproteins"/>
    <property type="match status" value="1"/>
</dbReference>
<reference evidence="4" key="2">
    <citation type="journal article" date="2021" name="PeerJ">
        <title>Extensive microbial diversity within the chicken gut microbiome revealed by metagenomics and culture.</title>
        <authorList>
            <person name="Gilroy R."/>
            <person name="Ravi A."/>
            <person name="Getino M."/>
            <person name="Pursley I."/>
            <person name="Horton D.L."/>
            <person name="Alikhan N.F."/>
            <person name="Baker D."/>
            <person name="Gharbi K."/>
            <person name="Hall N."/>
            <person name="Watson M."/>
            <person name="Adriaenssens E.M."/>
            <person name="Foster-Nyarko E."/>
            <person name="Jarju S."/>
            <person name="Secka A."/>
            <person name="Antonio M."/>
            <person name="Oren A."/>
            <person name="Chaudhuri R.R."/>
            <person name="La Ragione R."/>
            <person name="Hildebrand F."/>
            <person name="Pallen M.J."/>
        </authorList>
    </citation>
    <scope>NUCLEOTIDE SEQUENCE</scope>
    <source>
        <strain evidence="4">ChiSxjej2B14-8506</strain>
    </source>
</reference>
<dbReference type="PANTHER" id="PTHR43278">
    <property type="entry name" value="NAD(P)H-DEPENDENT FMN-CONTAINING OXIDOREDUCTASE YWQN-RELATED"/>
    <property type="match status" value="1"/>
</dbReference>
<protein>
    <submittedName>
        <fullName evidence="4">Flavodoxin family protein</fullName>
    </submittedName>
</protein>